<dbReference type="InterPro" id="IPR043137">
    <property type="entry name" value="GGT_ssub_C"/>
</dbReference>
<dbReference type="SUPFAM" id="SSF56235">
    <property type="entry name" value="N-terminal nucleophile aminohydrolases (Ntn hydrolases)"/>
    <property type="match status" value="1"/>
</dbReference>
<dbReference type="EC" id="2.3.2.2" evidence="3"/>
<dbReference type="NCBIfam" id="TIGR00066">
    <property type="entry name" value="g_glut_trans"/>
    <property type="match status" value="1"/>
</dbReference>
<evidence type="ECO:0000256" key="2">
    <source>
        <dbReference type="ARBA" id="ARBA00023180"/>
    </source>
</evidence>
<dbReference type="GeneID" id="106579829"/>
<dbReference type="PANTHER" id="PTHR11686:SF56">
    <property type="entry name" value="GLUTATHIONE HYDROLASE 1 PROENZYME-RELATED"/>
    <property type="match status" value="1"/>
</dbReference>
<comment type="catalytic activity">
    <reaction evidence="3">
        <text>an N-terminal (5-L-glutamyl)-[peptide] + an alpha-amino acid = 5-L-glutamyl amino acid + an N-terminal L-alpha-aminoacyl-[peptide]</text>
        <dbReference type="Rhea" id="RHEA:23904"/>
        <dbReference type="Rhea" id="RHEA-COMP:9780"/>
        <dbReference type="Rhea" id="RHEA-COMP:9795"/>
        <dbReference type="ChEBI" id="CHEBI:77644"/>
        <dbReference type="ChEBI" id="CHEBI:78597"/>
        <dbReference type="ChEBI" id="CHEBI:78599"/>
        <dbReference type="ChEBI" id="CHEBI:78608"/>
        <dbReference type="EC" id="2.3.2.2"/>
    </reaction>
</comment>
<dbReference type="PRINTS" id="PR01210">
    <property type="entry name" value="GGTRANSPTASE"/>
</dbReference>
<keyword evidence="3" id="KW-0012">Acyltransferase</keyword>
<dbReference type="PANTHER" id="PTHR11686">
    <property type="entry name" value="GAMMA GLUTAMYL TRANSPEPTIDASE"/>
    <property type="match status" value="1"/>
</dbReference>
<name>A0ABM3DJN6_SALSA</name>
<protein>
    <recommendedName>
        <fullName evidence="3">Glutathione hydrolase</fullName>
        <ecNumber evidence="3">2.3.2.2</ecNumber>
        <ecNumber evidence="3">3.4.19.13</ecNumber>
    </recommendedName>
    <alternativeName>
        <fullName evidence="3">Gamma-glutamyltransferase</fullName>
    </alternativeName>
    <alternativeName>
        <fullName evidence="3">Gamma-glutamyltranspeptidase</fullName>
    </alternativeName>
</protein>
<comment type="catalytic activity">
    <reaction evidence="3">
        <text>glutathione + H2O = L-cysteinylglycine + L-glutamate</text>
        <dbReference type="Rhea" id="RHEA:28807"/>
        <dbReference type="ChEBI" id="CHEBI:15377"/>
        <dbReference type="ChEBI" id="CHEBI:29985"/>
        <dbReference type="ChEBI" id="CHEBI:57925"/>
        <dbReference type="ChEBI" id="CHEBI:61694"/>
        <dbReference type="EC" id="3.4.19.13"/>
    </reaction>
</comment>
<keyword evidence="4" id="KW-1185">Reference proteome</keyword>
<sequence>MSRKSPVAGLVAGLVFLFLVAALLAAVGVLVCVYVGNKNPISPSDHFYSKAAVATDAGICSEVGRDILKRNGSAVDASIAALLCVGLLNAHSMGIGGGLFFNIYNASTGKVETIDARETAPMNATEDMFGNNTQLPKKGGLSIAIPGEIRGYEMAHRRHGRLPWKELFEPSIQLARVGFHIGKALAKAIASNKDAIQGDANMCEVFCDSQKKILKENDIIKFPKLADTYRRIAEEGPDVFYNGTMAQTIVDDIQAAGGIITLEDLLDYRPVLNENPLKLTVGEYTMHVPDAPSSGPVLALILNIVDGYNFTSSSVSTAEKKTLTYHRIVEAFRFAYAKRSKLGDPRYLNITDLIHNMTSDYFADGIRSKITDDTTQPDSYYEPDYFVKDNHGTAHLSVIAEDGSAVAATSTINNYFGSKVMSQSTGIIFNDEMDDFSSPYINNGFGIPPSPNLIQPGKRPLSSMCPTILPDKDNRVKMVVGASGGTKIITATALVILNTLFFDYDLKKAVTLPRIHNQLKPNTTVAEDDFEKSVLDGLEKKNHVRTRPLYNDSVVQAVVRQGERLCAESDHRKGGYPAGY</sequence>
<reference evidence="5" key="1">
    <citation type="submission" date="2025-08" db="UniProtKB">
        <authorList>
            <consortium name="RefSeq"/>
        </authorList>
    </citation>
    <scope>IDENTIFICATION</scope>
</reference>
<dbReference type="InterPro" id="IPR055262">
    <property type="entry name" value="GGT_CS"/>
</dbReference>
<dbReference type="PROSITE" id="PS00462">
    <property type="entry name" value="G_GLU_TRANSPEPTIDASE"/>
    <property type="match status" value="1"/>
</dbReference>
<dbReference type="InterPro" id="IPR043138">
    <property type="entry name" value="GGT_lsub"/>
</dbReference>
<organism evidence="4 5">
    <name type="scientific">Salmo salar</name>
    <name type="common">Atlantic salmon</name>
    <dbReference type="NCBI Taxonomy" id="8030"/>
    <lineage>
        <taxon>Eukaryota</taxon>
        <taxon>Metazoa</taxon>
        <taxon>Chordata</taxon>
        <taxon>Craniata</taxon>
        <taxon>Vertebrata</taxon>
        <taxon>Euteleostomi</taxon>
        <taxon>Actinopterygii</taxon>
        <taxon>Neopterygii</taxon>
        <taxon>Teleostei</taxon>
        <taxon>Protacanthopterygii</taxon>
        <taxon>Salmoniformes</taxon>
        <taxon>Salmonidae</taxon>
        <taxon>Salmoninae</taxon>
        <taxon>Salmo</taxon>
    </lineage>
</organism>
<dbReference type="InterPro" id="IPR000101">
    <property type="entry name" value="GGT_peptidase"/>
</dbReference>
<dbReference type="Pfam" id="PF01019">
    <property type="entry name" value="G_glu_transpept"/>
    <property type="match status" value="1"/>
</dbReference>
<keyword evidence="3" id="KW-0808">Transferase</keyword>
<dbReference type="EC" id="3.4.19.13" evidence="3"/>
<comment type="subcellular location">
    <subcellularLocation>
        <location evidence="3">Membrane</location>
        <topology evidence="3">Single-pass type II membrane protein</topology>
    </subcellularLocation>
</comment>
<comment type="similarity">
    <text evidence="1">Belongs to the gamma-glutamyltransferase family.</text>
</comment>
<comment type="catalytic activity">
    <reaction evidence="3">
        <text>an S-substituted glutathione + H2O = an S-substituted L-cysteinylglycine + L-glutamate</text>
        <dbReference type="Rhea" id="RHEA:59468"/>
        <dbReference type="ChEBI" id="CHEBI:15377"/>
        <dbReference type="ChEBI" id="CHEBI:29985"/>
        <dbReference type="ChEBI" id="CHEBI:90779"/>
        <dbReference type="ChEBI" id="CHEBI:143103"/>
        <dbReference type="EC" id="3.4.19.13"/>
    </reaction>
</comment>
<evidence type="ECO:0000256" key="1">
    <source>
        <dbReference type="ARBA" id="ARBA00009381"/>
    </source>
</evidence>
<gene>
    <name evidence="5" type="primary">LOC106579829</name>
</gene>
<dbReference type="RefSeq" id="XP_045559021.1">
    <property type="nucleotide sequence ID" value="XM_045703065.1"/>
</dbReference>
<dbReference type="GO" id="GO:0016787">
    <property type="term" value="F:hydrolase activity"/>
    <property type="evidence" value="ECO:0007669"/>
    <property type="project" value="UniProtKB-KW"/>
</dbReference>
<keyword evidence="2" id="KW-0325">Glycoprotein</keyword>
<evidence type="ECO:0000256" key="3">
    <source>
        <dbReference type="RuleBase" id="RU368068"/>
    </source>
</evidence>
<evidence type="ECO:0000313" key="5">
    <source>
        <dbReference type="RefSeq" id="XP_045559021.1"/>
    </source>
</evidence>
<comment type="function">
    <text evidence="3">Cleaves the gamma-glutamyl peptide bond of glutathione and glutathione conjugates.</text>
</comment>
<keyword evidence="3 5" id="KW-0378">Hydrolase</keyword>
<accession>A0ABM3DJN6</accession>
<dbReference type="Gene3D" id="1.10.246.130">
    <property type="match status" value="1"/>
</dbReference>
<dbReference type="Gene3D" id="3.60.20.40">
    <property type="match status" value="1"/>
</dbReference>
<proteinExistence type="inferred from homology"/>
<dbReference type="InterPro" id="IPR029055">
    <property type="entry name" value="Ntn_hydrolases_N"/>
</dbReference>
<dbReference type="Proteomes" id="UP001652741">
    <property type="component" value="Chromosome ssa20"/>
</dbReference>
<evidence type="ECO:0000313" key="4">
    <source>
        <dbReference type="Proteomes" id="UP001652741"/>
    </source>
</evidence>
<comment type="pathway">
    <text evidence="3">Sulfur metabolism; glutathione metabolism.</text>
</comment>